<dbReference type="GO" id="GO:0016289">
    <property type="term" value="F:acyl-CoA hydrolase activity"/>
    <property type="evidence" value="ECO:0007669"/>
    <property type="project" value="TreeGrafter"/>
</dbReference>
<dbReference type="eggNOG" id="COG2050">
    <property type="taxonomic scope" value="Bacteria"/>
</dbReference>
<dbReference type="Proteomes" id="UP000008467">
    <property type="component" value="Chromosome"/>
</dbReference>
<dbReference type="InterPro" id="IPR003736">
    <property type="entry name" value="PAAI_dom"/>
</dbReference>
<dbReference type="SUPFAM" id="SSF54637">
    <property type="entry name" value="Thioesterase/thiol ester dehydrase-isomerase"/>
    <property type="match status" value="1"/>
</dbReference>
<accession>F2JQ92</accession>
<dbReference type="EMBL" id="CP002582">
    <property type="protein sequence ID" value="ADZ83754.1"/>
    <property type="molecule type" value="Genomic_DNA"/>
</dbReference>
<dbReference type="InterPro" id="IPR052723">
    <property type="entry name" value="Acyl-CoA_thioesterase_PaaI"/>
</dbReference>
<organism evidence="3 4">
    <name type="scientific">Cellulosilyticum lentocellum (strain ATCC 49066 / DSM 5427 / NCIMB 11756 / RHM5)</name>
    <name type="common">Clostridium lentocellum</name>
    <dbReference type="NCBI Taxonomy" id="642492"/>
    <lineage>
        <taxon>Bacteria</taxon>
        <taxon>Bacillati</taxon>
        <taxon>Bacillota</taxon>
        <taxon>Clostridia</taxon>
        <taxon>Lachnospirales</taxon>
        <taxon>Cellulosilyticaceae</taxon>
        <taxon>Cellulosilyticum</taxon>
    </lineage>
</organism>
<proteinExistence type="predicted"/>
<evidence type="ECO:0000313" key="3">
    <source>
        <dbReference type="EMBL" id="ADZ83754.1"/>
    </source>
</evidence>
<dbReference type="STRING" id="642492.Clole_2040"/>
<protein>
    <submittedName>
        <fullName evidence="3">Phenylacetic acid degradation-related protein</fullName>
    </submittedName>
</protein>
<dbReference type="InterPro" id="IPR006683">
    <property type="entry name" value="Thioestr_dom"/>
</dbReference>
<evidence type="ECO:0000259" key="2">
    <source>
        <dbReference type="Pfam" id="PF03061"/>
    </source>
</evidence>
<dbReference type="InterPro" id="IPR029069">
    <property type="entry name" value="HotDog_dom_sf"/>
</dbReference>
<keyword evidence="1" id="KW-0378">Hydrolase</keyword>
<dbReference type="HOGENOM" id="CLU_089876_11_2_9"/>
<evidence type="ECO:0000256" key="1">
    <source>
        <dbReference type="ARBA" id="ARBA00022801"/>
    </source>
</evidence>
<keyword evidence="4" id="KW-1185">Reference proteome</keyword>
<reference evidence="3 4" key="1">
    <citation type="journal article" date="2011" name="J. Bacteriol.">
        <title>Complete genome sequence of the cellulose-degrading bacterium Cellulosilyticum lentocellum.</title>
        <authorList>
            <consortium name="US DOE Joint Genome Institute"/>
            <person name="Miller D.A."/>
            <person name="Suen G."/>
            <person name="Bruce D."/>
            <person name="Copeland A."/>
            <person name="Cheng J.F."/>
            <person name="Detter C."/>
            <person name="Goodwin L.A."/>
            <person name="Han C.S."/>
            <person name="Hauser L.J."/>
            <person name="Land M.L."/>
            <person name="Lapidus A."/>
            <person name="Lucas S."/>
            <person name="Meincke L."/>
            <person name="Pitluck S."/>
            <person name="Tapia R."/>
            <person name="Teshima H."/>
            <person name="Woyke T."/>
            <person name="Fox B.G."/>
            <person name="Angert E.R."/>
            <person name="Currie C.R."/>
        </authorList>
    </citation>
    <scope>NUCLEOTIDE SEQUENCE [LARGE SCALE GENOMIC DNA]</scope>
    <source>
        <strain evidence="4">ATCC 49066 / DSM 5427 / NCIMB 11756 / RHM5</strain>
    </source>
</reference>
<name>F2JQ92_CELLD</name>
<dbReference type="PANTHER" id="PTHR42856">
    <property type="entry name" value="ACYL-COENZYME A THIOESTERASE PAAI"/>
    <property type="match status" value="1"/>
</dbReference>
<dbReference type="PANTHER" id="PTHR42856:SF1">
    <property type="entry name" value="ACYL-COENZYME A THIOESTERASE PAAI"/>
    <property type="match status" value="1"/>
</dbReference>
<feature type="domain" description="Thioesterase" evidence="2">
    <location>
        <begin position="48"/>
        <end position="120"/>
    </location>
</feature>
<dbReference type="KEGG" id="cle:Clole_2040"/>
<dbReference type="CDD" id="cd03443">
    <property type="entry name" value="PaaI_thioesterase"/>
    <property type="match status" value="1"/>
</dbReference>
<dbReference type="NCBIfam" id="TIGR00369">
    <property type="entry name" value="unchar_dom_1"/>
    <property type="match status" value="1"/>
</dbReference>
<dbReference type="Pfam" id="PF03061">
    <property type="entry name" value="4HBT"/>
    <property type="match status" value="1"/>
</dbReference>
<evidence type="ECO:0000313" key="4">
    <source>
        <dbReference type="Proteomes" id="UP000008467"/>
    </source>
</evidence>
<sequence length="130" mass="14424">MKMSEEEVRAFFEQDLFAKHCGIRIDHIEENQAICSMELTAKHRNAGGQVQGGAIFTLGDFAFAVAANSGEKKAVSLDNQIAFMRKVQGDKLIATASVISSTYKICFYQVDIEDEWGTKVARMSVTGYYV</sequence>
<dbReference type="AlphaFoldDB" id="F2JQ92"/>
<gene>
    <name evidence="3" type="ordered locus">Clole_2040</name>
</gene>
<dbReference type="Gene3D" id="3.10.129.10">
    <property type="entry name" value="Hotdog Thioesterase"/>
    <property type="match status" value="1"/>
</dbReference>